<sequence length="542" mass="62197">MLREPMRALRLRFRQKPSQRVQPRPTGVAVLGLDSQTRLGMTRRERSLLLQKAESVKMANHDSKEASLSASGTQEGTDREWENRARKRNVAFYYGYVGTDYQGNMINEDTAQGRTLEYVVFKAIRDMGGVLPTNFPDPKKVRLSRASRTDKGVHALSNVLSLKLECPRNYWIDNKCGSDLVDSVNAQLPKEVRVFSATPVTKGFAPRAFCNARTYDFYIPAKVLGIEEDESGSVGQRLSEFNETVLPLFCGFRPYHNFTVKRLYTKKHREKLKTKLEEKHAKMRMDRNAEREGTPPSEAGGSEGQALEEGGHGSNEMKEGDEREVEVEVVKFCHDLRWFRTFNSKTKLDRAHYRTIHSVSCDRDLVDLGGNGKFQERALRVTISGESFMYHQIRHMVGLVVACFRGFVPPEFISAVLSAPANVQLPFAPAHTLVLRDLAFLPFARQDFFNRDENDRLVMTPRGQALRETFEFEEMRSALSKFLTHEDWDAFERELAVWAEGLPGEAVRKFLETHAEWSADLERRKRERGESDKEEKFEKRKK</sequence>
<accession>A0A7S2TAF5</accession>
<feature type="region of interest" description="Disordered" evidence="5">
    <location>
        <begin position="278"/>
        <end position="322"/>
    </location>
</feature>
<keyword evidence="3" id="KW-0413">Isomerase</keyword>
<evidence type="ECO:0000313" key="7">
    <source>
        <dbReference type="EMBL" id="CAD9722831.1"/>
    </source>
</evidence>
<name>A0A7S2TAF5_9CHLO</name>
<organism evidence="7">
    <name type="scientific">Chloropicon roscoffensis</name>
    <dbReference type="NCBI Taxonomy" id="1461544"/>
    <lineage>
        <taxon>Eukaryota</taxon>
        <taxon>Viridiplantae</taxon>
        <taxon>Chlorophyta</taxon>
        <taxon>Chloropicophyceae</taxon>
        <taxon>Chloropicales</taxon>
        <taxon>Chloropicaceae</taxon>
        <taxon>Chloropicon</taxon>
    </lineage>
</organism>
<proteinExistence type="inferred from homology"/>
<dbReference type="FunFam" id="3.30.70.580:FF:000002">
    <property type="entry name" value="tRNA pseudouridine synthase"/>
    <property type="match status" value="1"/>
</dbReference>
<feature type="compositionally biased region" description="Basic and acidic residues" evidence="5">
    <location>
        <begin position="278"/>
        <end position="293"/>
    </location>
</feature>
<dbReference type="SUPFAM" id="SSF55120">
    <property type="entry name" value="Pseudouridine synthase"/>
    <property type="match status" value="2"/>
</dbReference>
<evidence type="ECO:0000256" key="5">
    <source>
        <dbReference type="SAM" id="MobiDB-lite"/>
    </source>
</evidence>
<feature type="compositionally biased region" description="Basic and acidic residues" evidence="5">
    <location>
        <begin position="309"/>
        <end position="322"/>
    </location>
</feature>
<evidence type="ECO:0000256" key="1">
    <source>
        <dbReference type="ARBA" id="ARBA00009375"/>
    </source>
</evidence>
<dbReference type="GO" id="GO:1990481">
    <property type="term" value="P:mRNA pseudouridine synthesis"/>
    <property type="evidence" value="ECO:0007669"/>
    <property type="project" value="TreeGrafter"/>
</dbReference>
<dbReference type="InterPro" id="IPR020103">
    <property type="entry name" value="PsdUridine_synth_cat_dom_sf"/>
</dbReference>
<dbReference type="Pfam" id="PF01416">
    <property type="entry name" value="PseudoU_synth_1"/>
    <property type="match status" value="1"/>
</dbReference>
<evidence type="ECO:0000256" key="2">
    <source>
        <dbReference type="ARBA" id="ARBA00022694"/>
    </source>
</evidence>
<dbReference type="GO" id="GO:0009982">
    <property type="term" value="F:pseudouridine synthase activity"/>
    <property type="evidence" value="ECO:0007669"/>
    <property type="project" value="InterPro"/>
</dbReference>
<dbReference type="AlphaFoldDB" id="A0A7S2TAF5"/>
<dbReference type="InterPro" id="IPR020097">
    <property type="entry name" value="PsdUridine_synth_TruA_a/b_dom"/>
</dbReference>
<evidence type="ECO:0000256" key="4">
    <source>
        <dbReference type="ARBA" id="ARBA00036943"/>
    </source>
</evidence>
<feature type="domain" description="Pseudouridine synthase I TruA alpha/beta" evidence="6">
    <location>
        <begin position="338"/>
        <end position="438"/>
    </location>
</feature>
<keyword evidence="2" id="KW-0819">tRNA processing</keyword>
<dbReference type="GO" id="GO:0003723">
    <property type="term" value="F:RNA binding"/>
    <property type="evidence" value="ECO:0007669"/>
    <property type="project" value="InterPro"/>
</dbReference>
<dbReference type="GO" id="GO:0031119">
    <property type="term" value="P:tRNA pseudouridine synthesis"/>
    <property type="evidence" value="ECO:0007669"/>
    <property type="project" value="TreeGrafter"/>
</dbReference>
<comment type="similarity">
    <text evidence="1">Belongs to the tRNA pseudouridine synthase TruA family.</text>
</comment>
<dbReference type="PANTHER" id="PTHR11142">
    <property type="entry name" value="PSEUDOURIDYLATE SYNTHASE"/>
    <property type="match status" value="1"/>
</dbReference>
<comment type="catalytic activity">
    <reaction evidence="4">
        <text>a uridine in tRNA = a pseudouridine in tRNA</text>
        <dbReference type="Rhea" id="RHEA:54572"/>
        <dbReference type="Rhea" id="RHEA-COMP:13339"/>
        <dbReference type="Rhea" id="RHEA-COMP:13934"/>
        <dbReference type="ChEBI" id="CHEBI:65314"/>
        <dbReference type="ChEBI" id="CHEBI:65315"/>
    </reaction>
</comment>
<dbReference type="InterPro" id="IPR001406">
    <property type="entry name" value="PsdUridine_synth_TruA"/>
</dbReference>
<dbReference type="Gene3D" id="3.30.70.660">
    <property type="entry name" value="Pseudouridine synthase I, catalytic domain, C-terminal subdomain"/>
    <property type="match status" value="1"/>
</dbReference>
<dbReference type="PANTHER" id="PTHR11142:SF9">
    <property type="entry name" value="TRNA PSEUDOURIDINE SYNTHASE-RELATED"/>
    <property type="match status" value="1"/>
</dbReference>
<dbReference type="Gene3D" id="3.30.70.580">
    <property type="entry name" value="Pseudouridine synthase I, catalytic domain, N-terminal subdomain"/>
    <property type="match status" value="1"/>
</dbReference>
<protein>
    <recommendedName>
        <fullName evidence="6">Pseudouridine synthase I TruA alpha/beta domain-containing protein</fullName>
    </recommendedName>
</protein>
<feature type="compositionally biased region" description="Polar residues" evidence="5">
    <location>
        <begin position="66"/>
        <end position="75"/>
    </location>
</feature>
<gene>
    <name evidence="7" type="ORF">CROS1312_LOCUS2022</name>
</gene>
<dbReference type="GO" id="GO:0005634">
    <property type="term" value="C:nucleus"/>
    <property type="evidence" value="ECO:0007669"/>
    <property type="project" value="TreeGrafter"/>
</dbReference>
<reference evidence="7" key="1">
    <citation type="submission" date="2021-01" db="EMBL/GenBank/DDBJ databases">
        <authorList>
            <person name="Corre E."/>
            <person name="Pelletier E."/>
            <person name="Niang G."/>
            <person name="Scheremetjew M."/>
            <person name="Finn R."/>
            <person name="Kale V."/>
            <person name="Holt S."/>
            <person name="Cochrane G."/>
            <person name="Meng A."/>
            <person name="Brown T."/>
            <person name="Cohen L."/>
        </authorList>
    </citation>
    <scope>NUCLEOTIDE SEQUENCE</scope>
    <source>
        <strain evidence="7">RCC2335</strain>
    </source>
</reference>
<feature type="region of interest" description="Disordered" evidence="5">
    <location>
        <begin position="522"/>
        <end position="542"/>
    </location>
</feature>
<feature type="region of interest" description="Disordered" evidence="5">
    <location>
        <begin position="55"/>
        <end position="81"/>
    </location>
</feature>
<evidence type="ECO:0000256" key="3">
    <source>
        <dbReference type="ARBA" id="ARBA00023235"/>
    </source>
</evidence>
<dbReference type="InterPro" id="IPR020094">
    <property type="entry name" value="TruA/RsuA/RluB/E/F_N"/>
</dbReference>
<evidence type="ECO:0000259" key="6">
    <source>
        <dbReference type="Pfam" id="PF01416"/>
    </source>
</evidence>
<dbReference type="InterPro" id="IPR020095">
    <property type="entry name" value="PsdUridine_synth_TruA_C"/>
</dbReference>
<dbReference type="EMBL" id="HBHM01002569">
    <property type="protein sequence ID" value="CAD9722831.1"/>
    <property type="molecule type" value="Transcribed_RNA"/>
</dbReference>